<feature type="coiled-coil region" evidence="10">
    <location>
        <begin position="438"/>
        <end position="472"/>
    </location>
</feature>
<sequence length="677" mass="76328">MYASIKHVNRIHLRRNMGICRLTSLHMHVHCVCLLALALPSTASPAIGRSDTSKVFEWVELAKDKQKKGMPDSAEYYFKRAGELATILDYDKGKLSFAGNYSVFLYEQVRFDEAMEYAQQALEISQRLQNRTKMAAAYNNIALQHQARGRLKNAAHHLMKALEISSGIQNPTSQNLSDRRKYLNNLSSLFLDLHDLEKGLQYAWQSFEIAQQLRDTVSMGNSLINVMVAEAMSGKLASAIRHGKQYLAIGRAYGDLQMEIKALNNLADVYRMQKLYARALTTFQQALSITPASMPGNEVYTLSGISRVYMEMGNPRKAKEHFVRAFQLAQTELAKPQLVDMYETGADIEEALGDYRQALDLHKKHAALKDSLRDQETEKTIQELEVRYETAQHRKSIAERDLKIVEQAAELSRKDKWLVIYIFSLLILISGLVGIRLLNRQKRRVQAAELEKKLVEAQLAGEEKERARTAKELHDGVASILSAARMQIDTPLSYDNPRAAFQDVGQLLDIAVREVRNISHNLAPEMILQEGFADAIHSFCRRINKPGFQLDCYILGELPNLQQSAQLAIYRAIQECVTNMLKHADATCGIVQLACEKDRLSITVEDNGKGFDAEGIWVKGIGFANLQSRMRFLNGTLDIRSFPGRGTSVFMEIDCSVHKDRQQGIAIEQELATTSLS</sequence>
<keyword evidence="11" id="KW-0472">Membrane</keyword>
<feature type="transmembrane region" description="Helical" evidence="11">
    <location>
        <begin position="417"/>
        <end position="438"/>
    </location>
</feature>
<evidence type="ECO:0000256" key="10">
    <source>
        <dbReference type="SAM" id="Coils"/>
    </source>
</evidence>
<dbReference type="SMART" id="SM00387">
    <property type="entry name" value="HATPase_c"/>
    <property type="match status" value="1"/>
</dbReference>
<organism evidence="13 14">
    <name type="scientific">Sphingobacterium allocomposti</name>
    <dbReference type="NCBI Taxonomy" id="415956"/>
    <lineage>
        <taxon>Bacteria</taxon>
        <taxon>Pseudomonadati</taxon>
        <taxon>Bacteroidota</taxon>
        <taxon>Sphingobacteriia</taxon>
        <taxon>Sphingobacteriales</taxon>
        <taxon>Sphingobacteriaceae</taxon>
        <taxon>Sphingobacterium</taxon>
    </lineage>
</organism>
<dbReference type="PROSITE" id="PS50109">
    <property type="entry name" value="HIS_KIN"/>
    <property type="match status" value="1"/>
</dbReference>
<evidence type="ECO:0000313" key="14">
    <source>
        <dbReference type="Proteomes" id="UP000325105"/>
    </source>
</evidence>
<evidence type="ECO:0000259" key="12">
    <source>
        <dbReference type="PROSITE" id="PS50109"/>
    </source>
</evidence>
<keyword evidence="7" id="KW-0067">ATP-binding</keyword>
<evidence type="ECO:0000256" key="4">
    <source>
        <dbReference type="ARBA" id="ARBA00022679"/>
    </source>
</evidence>
<name>A0A5S5DP72_9SPHI</name>
<reference evidence="13 14" key="1">
    <citation type="submission" date="2019-07" db="EMBL/GenBank/DDBJ databases">
        <title>Genomic Encyclopedia of Archaeal and Bacterial Type Strains, Phase II (KMG-II): from individual species to whole genera.</title>
        <authorList>
            <person name="Goeker M."/>
        </authorList>
    </citation>
    <scope>NUCLEOTIDE SEQUENCE [LARGE SCALE GENOMIC DNA]</scope>
    <source>
        <strain evidence="13 14">DSM 18850</strain>
    </source>
</reference>
<gene>
    <name evidence="13" type="ORF">BC792_105113</name>
</gene>
<evidence type="ECO:0000256" key="2">
    <source>
        <dbReference type="ARBA" id="ARBA00012438"/>
    </source>
</evidence>
<dbReference type="Pfam" id="PF02518">
    <property type="entry name" value="HATPase_c"/>
    <property type="match status" value="1"/>
</dbReference>
<dbReference type="InterPro" id="IPR036890">
    <property type="entry name" value="HATPase_C_sf"/>
</dbReference>
<dbReference type="SUPFAM" id="SSF55874">
    <property type="entry name" value="ATPase domain of HSP90 chaperone/DNA topoisomerase II/histidine kinase"/>
    <property type="match status" value="1"/>
</dbReference>
<comment type="caution">
    <text evidence="13">The sequence shown here is derived from an EMBL/GenBank/DDBJ whole genome shotgun (WGS) entry which is preliminary data.</text>
</comment>
<dbReference type="InterPro" id="IPR011990">
    <property type="entry name" value="TPR-like_helical_dom_sf"/>
</dbReference>
<keyword evidence="3" id="KW-0597">Phosphoprotein</keyword>
<dbReference type="SMART" id="SM00028">
    <property type="entry name" value="TPR"/>
    <property type="match status" value="5"/>
</dbReference>
<keyword evidence="6 13" id="KW-0418">Kinase</keyword>
<keyword evidence="9" id="KW-0802">TPR repeat</keyword>
<evidence type="ECO:0000313" key="13">
    <source>
        <dbReference type="EMBL" id="TYP96622.1"/>
    </source>
</evidence>
<evidence type="ECO:0000256" key="9">
    <source>
        <dbReference type="PROSITE-ProRule" id="PRU00339"/>
    </source>
</evidence>
<dbReference type="InterPro" id="IPR005467">
    <property type="entry name" value="His_kinase_dom"/>
</dbReference>
<dbReference type="AlphaFoldDB" id="A0A5S5DP72"/>
<keyword evidence="5" id="KW-0547">Nucleotide-binding</keyword>
<dbReference type="PANTHER" id="PTHR24421">
    <property type="entry name" value="NITRATE/NITRITE SENSOR PROTEIN NARX-RELATED"/>
    <property type="match status" value="1"/>
</dbReference>
<evidence type="ECO:0000256" key="3">
    <source>
        <dbReference type="ARBA" id="ARBA00022553"/>
    </source>
</evidence>
<feature type="domain" description="Histidine kinase" evidence="12">
    <location>
        <begin position="569"/>
        <end position="657"/>
    </location>
</feature>
<dbReference type="InterPro" id="IPR019734">
    <property type="entry name" value="TPR_rpt"/>
</dbReference>
<dbReference type="GO" id="GO:0046983">
    <property type="term" value="F:protein dimerization activity"/>
    <property type="evidence" value="ECO:0007669"/>
    <property type="project" value="InterPro"/>
</dbReference>
<keyword evidence="11" id="KW-0812">Transmembrane</keyword>
<protein>
    <recommendedName>
        <fullName evidence="2">histidine kinase</fullName>
        <ecNumber evidence="2">2.7.13.3</ecNumber>
    </recommendedName>
</protein>
<dbReference type="GO" id="GO:0016020">
    <property type="term" value="C:membrane"/>
    <property type="evidence" value="ECO:0007669"/>
    <property type="project" value="InterPro"/>
</dbReference>
<feature type="repeat" description="TPR" evidence="9">
    <location>
        <begin position="260"/>
        <end position="293"/>
    </location>
</feature>
<keyword evidence="10" id="KW-0175">Coiled coil</keyword>
<evidence type="ECO:0000256" key="5">
    <source>
        <dbReference type="ARBA" id="ARBA00022741"/>
    </source>
</evidence>
<dbReference type="SUPFAM" id="SSF48452">
    <property type="entry name" value="TPR-like"/>
    <property type="match status" value="2"/>
</dbReference>
<feature type="coiled-coil region" evidence="10">
    <location>
        <begin position="374"/>
        <end position="408"/>
    </location>
</feature>
<proteinExistence type="predicted"/>
<evidence type="ECO:0000256" key="8">
    <source>
        <dbReference type="ARBA" id="ARBA00023012"/>
    </source>
</evidence>
<comment type="catalytic activity">
    <reaction evidence="1">
        <text>ATP + protein L-histidine = ADP + protein N-phospho-L-histidine.</text>
        <dbReference type="EC" id="2.7.13.3"/>
    </reaction>
</comment>
<dbReference type="Pfam" id="PF13374">
    <property type="entry name" value="TPR_10"/>
    <property type="match status" value="2"/>
</dbReference>
<evidence type="ECO:0000256" key="11">
    <source>
        <dbReference type="SAM" id="Phobius"/>
    </source>
</evidence>
<dbReference type="OrthoDB" id="9778366at2"/>
<dbReference type="PANTHER" id="PTHR24421:SF10">
    <property type="entry name" value="NITRATE_NITRITE SENSOR PROTEIN NARQ"/>
    <property type="match status" value="1"/>
</dbReference>
<evidence type="ECO:0000256" key="1">
    <source>
        <dbReference type="ARBA" id="ARBA00000085"/>
    </source>
</evidence>
<accession>A0A5S5DP72</accession>
<dbReference type="Pfam" id="PF07730">
    <property type="entry name" value="HisKA_3"/>
    <property type="match status" value="1"/>
</dbReference>
<dbReference type="EMBL" id="VNHX01000005">
    <property type="protein sequence ID" value="TYP96622.1"/>
    <property type="molecule type" value="Genomic_DNA"/>
</dbReference>
<keyword evidence="4" id="KW-0808">Transferase</keyword>
<dbReference type="EC" id="2.7.13.3" evidence="2"/>
<keyword evidence="14" id="KW-1185">Reference proteome</keyword>
<dbReference type="GO" id="GO:0000155">
    <property type="term" value="F:phosphorelay sensor kinase activity"/>
    <property type="evidence" value="ECO:0007669"/>
    <property type="project" value="InterPro"/>
</dbReference>
<keyword evidence="11" id="KW-1133">Transmembrane helix</keyword>
<dbReference type="Gene3D" id="1.20.5.1930">
    <property type="match status" value="1"/>
</dbReference>
<dbReference type="PROSITE" id="PS50005">
    <property type="entry name" value="TPR"/>
    <property type="match status" value="1"/>
</dbReference>
<dbReference type="GO" id="GO:0005524">
    <property type="term" value="F:ATP binding"/>
    <property type="evidence" value="ECO:0007669"/>
    <property type="project" value="UniProtKB-KW"/>
</dbReference>
<dbReference type="InterPro" id="IPR011712">
    <property type="entry name" value="Sig_transdc_His_kin_sub3_dim/P"/>
</dbReference>
<keyword evidence="8" id="KW-0902">Two-component regulatory system</keyword>
<dbReference type="InterPro" id="IPR050482">
    <property type="entry name" value="Sensor_HK_TwoCompSys"/>
</dbReference>
<dbReference type="Gene3D" id="3.30.565.10">
    <property type="entry name" value="Histidine kinase-like ATPase, C-terminal domain"/>
    <property type="match status" value="1"/>
</dbReference>
<dbReference type="InterPro" id="IPR003594">
    <property type="entry name" value="HATPase_dom"/>
</dbReference>
<dbReference type="CDD" id="cd16917">
    <property type="entry name" value="HATPase_UhpB-NarQ-NarX-like"/>
    <property type="match status" value="1"/>
</dbReference>
<dbReference type="Proteomes" id="UP000325105">
    <property type="component" value="Unassembled WGS sequence"/>
</dbReference>
<evidence type="ECO:0000256" key="6">
    <source>
        <dbReference type="ARBA" id="ARBA00022777"/>
    </source>
</evidence>
<evidence type="ECO:0000256" key="7">
    <source>
        <dbReference type="ARBA" id="ARBA00022840"/>
    </source>
</evidence>
<dbReference type="Gene3D" id="1.25.40.10">
    <property type="entry name" value="Tetratricopeptide repeat domain"/>
    <property type="match status" value="2"/>
</dbReference>